<dbReference type="PROSITE" id="PS51559">
    <property type="entry name" value="SAM_RMT2"/>
    <property type="match status" value="1"/>
</dbReference>
<dbReference type="SUPFAM" id="SSF53335">
    <property type="entry name" value="S-adenosyl-L-methionine-dependent methyltransferases"/>
    <property type="match status" value="1"/>
</dbReference>
<reference evidence="12 13" key="1">
    <citation type="journal article" date="2018" name="MBio">
        <title>Comparative Genomics Reveals the Core Gene Toolbox for the Fungus-Insect Symbiosis.</title>
        <authorList>
            <person name="Wang Y."/>
            <person name="Stata M."/>
            <person name="Wang W."/>
            <person name="Stajich J.E."/>
            <person name="White M.M."/>
            <person name="Moncalvo J.M."/>
        </authorList>
    </citation>
    <scope>NUCLEOTIDE SEQUENCE [LARGE SCALE GENOMIC DNA]</scope>
    <source>
        <strain evidence="12 13">SWE-8-4</strain>
    </source>
</reference>
<sequence>MSCTNPTTPEHKETETPAPPLDSLEPGLEELLSSKLLNASFDGNSQLVSQLLKQGADVFCGDETGRTPLHFAAASGDIQTMKLILDAGLPWNVLDQGSYTAGDYALQTAKSTSAYNYLVDFGYQTELVFKTTADNTNNSSRIPISNTTQPLPTTQISKPSQDSPSNSIPNEDYLNSSITYQGDRLIDSLNNGVMMEWEEPIMEHHAKAISHKPSPKVLNIGFGMGIIDSKLQNFNPSLHVIVEAHPDVYKYMLDNKWHQKPNVKILFGRWQDCIQQIIDLGPFDGIFFDTFGEFYADLLHFHKVIFSKSYHILASDGVYSFFNGLGGDSLLFHDVYCKVAKYDLTHLNVNTVYAPITVDLDSINEKTWENIRRPYWMLQQYNLPICTWSS</sequence>
<feature type="region of interest" description="Disordered" evidence="10">
    <location>
        <begin position="1"/>
        <end position="22"/>
    </location>
</feature>
<keyword evidence="3 8" id="KW-0963">Cytoplasm</keyword>
<evidence type="ECO:0000259" key="11">
    <source>
        <dbReference type="PROSITE" id="PS51559"/>
    </source>
</evidence>
<evidence type="ECO:0000256" key="6">
    <source>
        <dbReference type="ARBA" id="ARBA00022691"/>
    </source>
</evidence>
<evidence type="ECO:0000313" key="12">
    <source>
        <dbReference type="EMBL" id="PVU90536.1"/>
    </source>
</evidence>
<evidence type="ECO:0000256" key="2">
    <source>
        <dbReference type="ARBA" id="ARBA00011245"/>
    </source>
</evidence>
<accession>A0A2T9YDX8</accession>
<name>A0A2T9YDX8_9FUNG</name>
<evidence type="ECO:0000256" key="3">
    <source>
        <dbReference type="ARBA" id="ARBA00022490"/>
    </source>
</evidence>
<keyword evidence="7 8" id="KW-0539">Nucleus</keyword>
<dbReference type="SUPFAM" id="SSF48403">
    <property type="entry name" value="Ankyrin repeat"/>
    <property type="match status" value="1"/>
</dbReference>
<organism evidence="12 13">
    <name type="scientific">Smittium simulii</name>
    <dbReference type="NCBI Taxonomy" id="133385"/>
    <lineage>
        <taxon>Eukaryota</taxon>
        <taxon>Fungi</taxon>
        <taxon>Fungi incertae sedis</taxon>
        <taxon>Zoopagomycota</taxon>
        <taxon>Kickxellomycotina</taxon>
        <taxon>Harpellomycetes</taxon>
        <taxon>Harpellales</taxon>
        <taxon>Legeriomycetaceae</taxon>
        <taxon>Smittium</taxon>
    </lineage>
</organism>
<proteinExistence type="inferred from homology"/>
<dbReference type="SMART" id="SM00248">
    <property type="entry name" value="ANK"/>
    <property type="match status" value="3"/>
</dbReference>
<feature type="repeat" description="ANK" evidence="9">
    <location>
        <begin position="64"/>
        <end position="96"/>
    </location>
</feature>
<feature type="domain" description="RMT2" evidence="11">
    <location>
        <begin position="164"/>
        <end position="390"/>
    </location>
</feature>
<dbReference type="GO" id="GO:0005634">
    <property type="term" value="C:nucleus"/>
    <property type="evidence" value="ECO:0007669"/>
    <property type="project" value="UniProtKB-SubCell"/>
</dbReference>
<dbReference type="PANTHER" id="PTHR32379:SF1">
    <property type="entry name" value="GUANIDINOACETATE N-METHYLTRANSFERASE"/>
    <property type="match status" value="1"/>
</dbReference>
<dbReference type="InterPro" id="IPR051038">
    <property type="entry name" value="RMT2/GAMT_Mtase"/>
</dbReference>
<keyword evidence="13" id="KW-1185">Reference proteome</keyword>
<dbReference type="OrthoDB" id="19014at2759"/>
<comment type="subcellular location">
    <subcellularLocation>
        <location evidence="8">Cytoplasm</location>
    </subcellularLocation>
    <subcellularLocation>
        <location evidence="8">Nucleus</location>
    </subcellularLocation>
</comment>
<evidence type="ECO:0000256" key="1">
    <source>
        <dbReference type="ARBA" id="ARBA00002207"/>
    </source>
</evidence>
<keyword evidence="6" id="KW-0949">S-adenosyl-L-methionine</keyword>
<evidence type="ECO:0000256" key="4">
    <source>
        <dbReference type="ARBA" id="ARBA00022603"/>
    </source>
</evidence>
<dbReference type="Proteomes" id="UP000245383">
    <property type="component" value="Unassembled WGS sequence"/>
</dbReference>
<dbReference type="InterPro" id="IPR026480">
    <property type="entry name" value="RMT2_dom"/>
</dbReference>
<keyword evidence="9" id="KW-0040">ANK repeat</keyword>
<dbReference type="GO" id="GO:0005737">
    <property type="term" value="C:cytoplasm"/>
    <property type="evidence" value="ECO:0007669"/>
    <property type="project" value="UniProtKB-SubCell"/>
</dbReference>
<dbReference type="InterPro" id="IPR036770">
    <property type="entry name" value="Ankyrin_rpt-contain_sf"/>
</dbReference>
<evidence type="ECO:0000256" key="8">
    <source>
        <dbReference type="PIRNR" id="PIRNR038148"/>
    </source>
</evidence>
<feature type="region of interest" description="Disordered" evidence="10">
    <location>
        <begin position="138"/>
        <end position="173"/>
    </location>
</feature>
<keyword evidence="5 8" id="KW-0808">Transferase</keyword>
<evidence type="ECO:0000256" key="10">
    <source>
        <dbReference type="SAM" id="MobiDB-lite"/>
    </source>
</evidence>
<dbReference type="GO" id="GO:0032259">
    <property type="term" value="P:methylation"/>
    <property type="evidence" value="ECO:0007669"/>
    <property type="project" value="UniProtKB-KW"/>
</dbReference>
<comment type="function">
    <text evidence="1 8">S-adenosyl-L-methionine-dependent protein-arginine N-methyltransferase that methylates the delta-nitrogen atom of arginine residues to form N5-methylarginine (type IV) in target proteins. Monomethylates ribosomal protein L12.</text>
</comment>
<protein>
    <recommendedName>
        <fullName evidence="8">Arginine N-methyltransferase 2</fullName>
        <ecNumber evidence="8">2.1.1.-</ecNumber>
    </recommendedName>
</protein>
<evidence type="ECO:0000313" key="13">
    <source>
        <dbReference type="Proteomes" id="UP000245383"/>
    </source>
</evidence>
<dbReference type="InterPro" id="IPR017408">
    <property type="entry name" value="Arginine_N-MeTrfase_2"/>
</dbReference>
<dbReference type="InterPro" id="IPR002110">
    <property type="entry name" value="Ankyrin_rpt"/>
</dbReference>
<dbReference type="InterPro" id="IPR029063">
    <property type="entry name" value="SAM-dependent_MTases_sf"/>
</dbReference>
<dbReference type="AlphaFoldDB" id="A0A2T9YDX8"/>
<comment type="similarity">
    <text evidence="8">Belongs to the class I-like SAM-binding methyltransferase superfamily. RMT2 methyltransferase family.</text>
</comment>
<dbReference type="PIRSF" id="PIRSF038148">
    <property type="entry name" value="Arginine_N-mtfrase-2"/>
    <property type="match status" value="1"/>
</dbReference>
<dbReference type="EC" id="2.1.1.-" evidence="8"/>
<dbReference type="CDD" id="cd02440">
    <property type="entry name" value="AdoMet_MTases"/>
    <property type="match status" value="1"/>
</dbReference>
<dbReference type="PROSITE" id="PS50088">
    <property type="entry name" value="ANK_REPEAT"/>
    <property type="match status" value="1"/>
</dbReference>
<dbReference type="Gene3D" id="1.25.40.20">
    <property type="entry name" value="Ankyrin repeat-containing domain"/>
    <property type="match status" value="1"/>
</dbReference>
<evidence type="ECO:0000256" key="5">
    <source>
        <dbReference type="ARBA" id="ARBA00022679"/>
    </source>
</evidence>
<comment type="subunit">
    <text evidence="2 8">Monomer.</text>
</comment>
<evidence type="ECO:0000256" key="7">
    <source>
        <dbReference type="ARBA" id="ARBA00023242"/>
    </source>
</evidence>
<dbReference type="Gene3D" id="3.40.50.150">
    <property type="entry name" value="Vaccinia Virus protein VP39"/>
    <property type="match status" value="1"/>
</dbReference>
<dbReference type="Pfam" id="PF12796">
    <property type="entry name" value="Ank_2"/>
    <property type="match status" value="1"/>
</dbReference>
<dbReference type="PROSITE" id="PS50297">
    <property type="entry name" value="ANK_REP_REGION"/>
    <property type="match status" value="1"/>
</dbReference>
<gene>
    <name evidence="12" type="ORF">BB561_004828</name>
</gene>
<comment type="caution">
    <text evidence="12">The sequence shown here is derived from an EMBL/GenBank/DDBJ whole genome shotgun (WGS) entry which is preliminary data.</text>
</comment>
<dbReference type="STRING" id="133385.A0A2T9YDX8"/>
<keyword evidence="4 8" id="KW-0489">Methyltransferase</keyword>
<dbReference type="PANTHER" id="PTHR32379">
    <property type="entry name" value="GUANIDINOACETATE N-METHYLTRANSFERASE"/>
    <property type="match status" value="1"/>
</dbReference>
<dbReference type="EMBL" id="MBFR01000251">
    <property type="protein sequence ID" value="PVU90536.1"/>
    <property type="molecule type" value="Genomic_DNA"/>
</dbReference>
<dbReference type="GO" id="GO:0019702">
    <property type="term" value="F:protein arginine N5-methyltransferase activity"/>
    <property type="evidence" value="ECO:0007669"/>
    <property type="project" value="TreeGrafter"/>
</dbReference>
<evidence type="ECO:0000256" key="9">
    <source>
        <dbReference type="PROSITE-ProRule" id="PRU00023"/>
    </source>
</evidence>